<gene>
    <name evidence="2" type="ORF">AJ78_08998</name>
</gene>
<evidence type="ECO:0000313" key="2">
    <source>
        <dbReference type="EMBL" id="OJD09645.1"/>
    </source>
</evidence>
<dbReference type="AlphaFoldDB" id="A0A1J9Q3A2"/>
<sequence>MENFRVLLTYTLLNMGQPYLCISAAELLIPFHSSNTIPVRAREMINRGRETRATRSLKGGNLALVDFHVTPPLGSNISRRTRADWREATTERMGNGMDVRRERRRRSGLERA</sequence>
<dbReference type="VEuPathDB" id="FungiDB:AJ78_08998"/>
<accession>A0A1J9Q3A2</accession>
<dbReference type="EMBL" id="LGRN01001253">
    <property type="protein sequence ID" value="OJD09645.1"/>
    <property type="molecule type" value="Genomic_DNA"/>
</dbReference>
<feature type="region of interest" description="Disordered" evidence="1">
    <location>
        <begin position="87"/>
        <end position="112"/>
    </location>
</feature>
<name>A0A1J9Q3A2_9EURO</name>
<dbReference type="OrthoDB" id="10577339at2759"/>
<keyword evidence="3" id="KW-1185">Reference proteome</keyword>
<evidence type="ECO:0000256" key="1">
    <source>
        <dbReference type="SAM" id="MobiDB-lite"/>
    </source>
</evidence>
<comment type="caution">
    <text evidence="2">The sequence shown here is derived from an EMBL/GenBank/DDBJ whole genome shotgun (WGS) entry which is preliminary data.</text>
</comment>
<organism evidence="2 3">
    <name type="scientific">Emergomyces pasteurianus Ep9510</name>
    <dbReference type="NCBI Taxonomy" id="1447872"/>
    <lineage>
        <taxon>Eukaryota</taxon>
        <taxon>Fungi</taxon>
        <taxon>Dikarya</taxon>
        <taxon>Ascomycota</taxon>
        <taxon>Pezizomycotina</taxon>
        <taxon>Eurotiomycetes</taxon>
        <taxon>Eurotiomycetidae</taxon>
        <taxon>Onygenales</taxon>
        <taxon>Ajellomycetaceae</taxon>
        <taxon>Emergomyces</taxon>
    </lineage>
</organism>
<proteinExistence type="predicted"/>
<evidence type="ECO:0000313" key="3">
    <source>
        <dbReference type="Proteomes" id="UP000182235"/>
    </source>
</evidence>
<dbReference type="Proteomes" id="UP000182235">
    <property type="component" value="Unassembled WGS sequence"/>
</dbReference>
<reference evidence="2 3" key="1">
    <citation type="submission" date="2015-07" db="EMBL/GenBank/DDBJ databases">
        <title>Emmonsia species relationships and genome sequence.</title>
        <authorList>
            <consortium name="The Broad Institute Genomics Platform"/>
            <person name="Cuomo C.A."/>
            <person name="Munoz J.F."/>
            <person name="Imamovic A."/>
            <person name="Priest M.E."/>
            <person name="Young S."/>
            <person name="Clay O.K."/>
            <person name="McEwen J.G."/>
        </authorList>
    </citation>
    <scope>NUCLEOTIDE SEQUENCE [LARGE SCALE GENOMIC DNA]</scope>
    <source>
        <strain evidence="2 3">UAMH 9510</strain>
    </source>
</reference>
<protein>
    <submittedName>
        <fullName evidence="2">Uncharacterized protein</fullName>
    </submittedName>
</protein>